<sequence>MAWLNQINISLSMQAVLGFCHLCREMAFHSSIVVCSFLDRWLNGQIEKNGREGGRSTQASPGESGGPLGTGQDEEGESSELKGDPRGQLYNGSREDKRGEEGRDVVNLTVSQ</sequence>
<proteinExistence type="predicted"/>
<keyword evidence="2" id="KW-0732">Signal</keyword>
<evidence type="ECO:0000313" key="3">
    <source>
        <dbReference type="EMBL" id="TNN67611.1"/>
    </source>
</evidence>
<dbReference type="AlphaFoldDB" id="A0A4Z2HPV9"/>
<organism evidence="3 4">
    <name type="scientific">Liparis tanakae</name>
    <name type="common">Tanaka's snailfish</name>
    <dbReference type="NCBI Taxonomy" id="230148"/>
    <lineage>
        <taxon>Eukaryota</taxon>
        <taxon>Metazoa</taxon>
        <taxon>Chordata</taxon>
        <taxon>Craniata</taxon>
        <taxon>Vertebrata</taxon>
        <taxon>Euteleostomi</taxon>
        <taxon>Actinopterygii</taxon>
        <taxon>Neopterygii</taxon>
        <taxon>Teleostei</taxon>
        <taxon>Neoteleostei</taxon>
        <taxon>Acanthomorphata</taxon>
        <taxon>Eupercaria</taxon>
        <taxon>Perciformes</taxon>
        <taxon>Cottioidei</taxon>
        <taxon>Cottales</taxon>
        <taxon>Liparidae</taxon>
        <taxon>Liparis</taxon>
    </lineage>
</organism>
<name>A0A4Z2HPV9_9TELE</name>
<dbReference type="Proteomes" id="UP000314294">
    <property type="component" value="Unassembled WGS sequence"/>
</dbReference>
<evidence type="ECO:0000256" key="2">
    <source>
        <dbReference type="SAM" id="SignalP"/>
    </source>
</evidence>
<comment type="caution">
    <text evidence="3">The sequence shown here is derived from an EMBL/GenBank/DDBJ whole genome shotgun (WGS) entry which is preliminary data.</text>
</comment>
<accession>A0A4Z2HPV9</accession>
<protein>
    <submittedName>
        <fullName evidence="3">Uncharacterized protein</fullName>
    </submittedName>
</protein>
<feature type="compositionally biased region" description="Basic and acidic residues" evidence="1">
    <location>
        <begin position="93"/>
        <end position="104"/>
    </location>
</feature>
<gene>
    <name evidence="3" type="ORF">EYF80_022180</name>
</gene>
<feature type="chain" id="PRO_5021338895" evidence="2">
    <location>
        <begin position="19"/>
        <end position="112"/>
    </location>
</feature>
<reference evidence="3 4" key="1">
    <citation type="submission" date="2019-03" db="EMBL/GenBank/DDBJ databases">
        <title>First draft genome of Liparis tanakae, snailfish: a comprehensive survey of snailfish specific genes.</title>
        <authorList>
            <person name="Kim W."/>
            <person name="Song I."/>
            <person name="Jeong J.-H."/>
            <person name="Kim D."/>
            <person name="Kim S."/>
            <person name="Ryu S."/>
            <person name="Song J.Y."/>
            <person name="Lee S.K."/>
        </authorList>
    </citation>
    <scope>NUCLEOTIDE SEQUENCE [LARGE SCALE GENOMIC DNA]</scope>
    <source>
        <tissue evidence="3">Muscle</tissue>
    </source>
</reference>
<evidence type="ECO:0000256" key="1">
    <source>
        <dbReference type="SAM" id="MobiDB-lite"/>
    </source>
</evidence>
<feature type="region of interest" description="Disordered" evidence="1">
    <location>
        <begin position="47"/>
        <end position="112"/>
    </location>
</feature>
<dbReference type="EMBL" id="SRLO01000201">
    <property type="protein sequence ID" value="TNN67611.1"/>
    <property type="molecule type" value="Genomic_DNA"/>
</dbReference>
<evidence type="ECO:0000313" key="4">
    <source>
        <dbReference type="Proteomes" id="UP000314294"/>
    </source>
</evidence>
<keyword evidence="4" id="KW-1185">Reference proteome</keyword>
<feature type="signal peptide" evidence="2">
    <location>
        <begin position="1"/>
        <end position="18"/>
    </location>
</feature>